<evidence type="ECO:0000256" key="1">
    <source>
        <dbReference type="SAM" id="SignalP"/>
    </source>
</evidence>
<keyword evidence="3" id="KW-1185">Reference proteome</keyword>
<evidence type="ECO:0000313" key="2">
    <source>
        <dbReference type="EMBL" id="QCD36717.1"/>
    </source>
</evidence>
<evidence type="ECO:0000313" key="3">
    <source>
        <dbReference type="Proteomes" id="UP000297031"/>
    </source>
</evidence>
<keyword evidence="1" id="KW-0732">Signal</keyword>
<protein>
    <submittedName>
        <fullName evidence="2">DUF4925 domain-containing protein</fullName>
    </submittedName>
</protein>
<reference evidence="2 3" key="1">
    <citation type="submission" date="2019-02" db="EMBL/GenBank/DDBJ databases">
        <title>Isolation and identification of novel species under the genus Muribaculum.</title>
        <authorList>
            <person name="Miyake S."/>
            <person name="Ding Y."/>
            <person name="Low A."/>
            <person name="Soh M."/>
            <person name="Seedorf H."/>
        </authorList>
    </citation>
    <scope>NUCLEOTIDE SEQUENCE [LARGE SCALE GENOMIC DNA]</scope>
    <source>
        <strain evidence="2 3">TLL-A4</strain>
    </source>
</reference>
<sequence length="422" mass="46240">MYYQIMKKSLLFIMSMAMLATFGCSDDDNKAPWEELPSGSITGADAMITFNGERSYGSVQLKADNSSKGVINVVNVLPGYPEVTMDVDMAQQPDGSFNVTGATTLDTPPCMLPSSKSDEKLVIYNLSVEGNVTTQGKADMNFKAVLGDNVQNHVTGTWVLADYLPLTPEGMANAPVQVSWVTKSGGVEMDARLSAMASLLAGNIVYQMLKSVTFSPDGNVTALYSSGFDLVAFMEGGIDKQQGRYIHVNNDWKESPRNLAFWYSPGNYLCVTPYMPNIMAQIAIDNGEDPDLNNGALPEMEKQLLEKLAQLGVDVSVLMENFEYWNKNGIPLQIVRSDYNSMSLVLDEKMIDSVVKAFIPALDKLDEKLAEMIAADPNDPVVKLLMTEIMPELGINKLADLGSLWINDTESFTIALKLNRAQ</sequence>
<feature type="signal peptide" evidence="1">
    <location>
        <begin position="1"/>
        <end position="19"/>
    </location>
</feature>
<dbReference type="Proteomes" id="UP000297031">
    <property type="component" value="Chromosome"/>
</dbReference>
<dbReference type="KEGG" id="mgod:E7746_12915"/>
<dbReference type="OrthoDB" id="1047503at2"/>
<gene>
    <name evidence="2" type="ORF">E7746_12915</name>
</gene>
<dbReference type="PROSITE" id="PS51257">
    <property type="entry name" value="PROKAR_LIPOPROTEIN"/>
    <property type="match status" value="1"/>
</dbReference>
<feature type="chain" id="PRO_5020431166" evidence="1">
    <location>
        <begin position="20"/>
        <end position="422"/>
    </location>
</feature>
<dbReference type="AlphaFoldDB" id="A0A4P7VQX0"/>
<organism evidence="2 3">
    <name type="scientific">Muribaculum gordoncarteri</name>
    <dbReference type="NCBI Taxonomy" id="2530390"/>
    <lineage>
        <taxon>Bacteria</taxon>
        <taxon>Pseudomonadati</taxon>
        <taxon>Bacteroidota</taxon>
        <taxon>Bacteroidia</taxon>
        <taxon>Bacteroidales</taxon>
        <taxon>Muribaculaceae</taxon>
        <taxon>Muribaculum</taxon>
    </lineage>
</organism>
<dbReference type="EMBL" id="CP039393">
    <property type="protein sequence ID" value="QCD36717.1"/>
    <property type="molecule type" value="Genomic_DNA"/>
</dbReference>
<accession>A0A4P7VQX0</accession>
<name>A0A4P7VQX0_9BACT</name>
<proteinExistence type="predicted"/>